<evidence type="ECO:0000313" key="2">
    <source>
        <dbReference type="EMBL" id="CAD5217581.1"/>
    </source>
</evidence>
<keyword evidence="3" id="KW-1185">Reference proteome</keyword>
<evidence type="ECO:0000313" key="3">
    <source>
        <dbReference type="Proteomes" id="UP000614601"/>
    </source>
</evidence>
<accession>A0A811KQJ3</accession>
<evidence type="ECO:0000256" key="1">
    <source>
        <dbReference type="SAM" id="MobiDB-lite"/>
    </source>
</evidence>
<dbReference type="Proteomes" id="UP000783686">
    <property type="component" value="Unassembled WGS sequence"/>
</dbReference>
<dbReference type="EMBL" id="CAJFCW020000003">
    <property type="protein sequence ID" value="CAG9108066.1"/>
    <property type="molecule type" value="Genomic_DNA"/>
</dbReference>
<protein>
    <submittedName>
        <fullName evidence="2">Uncharacterized protein</fullName>
    </submittedName>
</protein>
<proteinExistence type="predicted"/>
<comment type="caution">
    <text evidence="2">The sequence shown here is derived from an EMBL/GenBank/DDBJ whole genome shotgun (WGS) entry which is preliminary data.</text>
</comment>
<organism evidence="2 3">
    <name type="scientific">Bursaphelenchus okinawaensis</name>
    <dbReference type="NCBI Taxonomy" id="465554"/>
    <lineage>
        <taxon>Eukaryota</taxon>
        <taxon>Metazoa</taxon>
        <taxon>Ecdysozoa</taxon>
        <taxon>Nematoda</taxon>
        <taxon>Chromadorea</taxon>
        <taxon>Rhabditida</taxon>
        <taxon>Tylenchina</taxon>
        <taxon>Tylenchomorpha</taxon>
        <taxon>Aphelenchoidea</taxon>
        <taxon>Aphelenchoididae</taxon>
        <taxon>Bursaphelenchus</taxon>
    </lineage>
</organism>
<dbReference type="EMBL" id="CAJFDH010000003">
    <property type="protein sequence ID" value="CAD5217581.1"/>
    <property type="molecule type" value="Genomic_DNA"/>
</dbReference>
<gene>
    <name evidence="2" type="ORF">BOKJ2_LOCUS7159</name>
</gene>
<name>A0A811KQJ3_9BILA</name>
<feature type="compositionally biased region" description="Basic residues" evidence="1">
    <location>
        <begin position="101"/>
        <end position="115"/>
    </location>
</feature>
<sequence length="115" mass="12789">MKTQLACSKKAVGPRKKPAQLERRSRLPCDRSRAVENEAGCPATEAGLGRTKEPAGPTERPPKSGNAQPEFITTKKRPSRLASWPDEKNPAGPMKRSQLAFRKKKRAVPQMKSRR</sequence>
<feature type="region of interest" description="Disordered" evidence="1">
    <location>
        <begin position="1"/>
        <end position="115"/>
    </location>
</feature>
<dbReference type="Proteomes" id="UP000614601">
    <property type="component" value="Unassembled WGS sequence"/>
</dbReference>
<feature type="compositionally biased region" description="Basic and acidic residues" evidence="1">
    <location>
        <begin position="19"/>
        <end position="36"/>
    </location>
</feature>
<reference evidence="2" key="1">
    <citation type="submission" date="2020-09" db="EMBL/GenBank/DDBJ databases">
        <authorList>
            <person name="Kikuchi T."/>
        </authorList>
    </citation>
    <scope>NUCLEOTIDE SEQUENCE</scope>
    <source>
        <strain evidence="2">SH1</strain>
    </source>
</reference>
<dbReference type="AlphaFoldDB" id="A0A811KQJ3"/>